<keyword evidence="8" id="KW-0539">Nucleus</keyword>
<evidence type="ECO:0000313" key="11">
    <source>
        <dbReference type="EMBL" id="KAK1713399.1"/>
    </source>
</evidence>
<feature type="domain" description="C2H2-type" evidence="10">
    <location>
        <begin position="73"/>
        <end position="100"/>
    </location>
</feature>
<dbReference type="InterPro" id="IPR013087">
    <property type="entry name" value="Znf_C2H2_type"/>
</dbReference>
<keyword evidence="6" id="KW-0805">Transcription regulation</keyword>
<comment type="caution">
    <text evidence="11">The sequence shown here is derived from an EMBL/GenBank/DDBJ whole genome shotgun (WGS) entry which is preliminary data.</text>
</comment>
<gene>
    <name evidence="11" type="ORF">BDZ83DRAFT_81671</name>
</gene>
<dbReference type="PANTHER" id="PTHR24388">
    <property type="entry name" value="ZINC FINGER PROTEIN"/>
    <property type="match status" value="1"/>
</dbReference>
<dbReference type="GO" id="GO:0000981">
    <property type="term" value="F:DNA-binding transcription factor activity, RNA polymerase II-specific"/>
    <property type="evidence" value="ECO:0007669"/>
    <property type="project" value="TreeGrafter"/>
</dbReference>
<dbReference type="FunFam" id="3.30.160.60:FF:001732">
    <property type="entry name" value="Zgc:162936"/>
    <property type="match status" value="1"/>
</dbReference>
<dbReference type="GO" id="GO:0045893">
    <property type="term" value="P:positive regulation of DNA-templated transcription"/>
    <property type="evidence" value="ECO:0007669"/>
    <property type="project" value="UniProtKB-ARBA"/>
</dbReference>
<feature type="domain" description="C2H2-type" evidence="10">
    <location>
        <begin position="17"/>
        <end position="44"/>
    </location>
</feature>
<dbReference type="InterPro" id="IPR036236">
    <property type="entry name" value="Znf_C2H2_sf"/>
</dbReference>
<protein>
    <recommendedName>
        <fullName evidence="10">C2H2-type domain-containing protein</fullName>
    </recommendedName>
</protein>
<evidence type="ECO:0000256" key="6">
    <source>
        <dbReference type="ARBA" id="ARBA00023015"/>
    </source>
</evidence>
<name>A0AAD8XDD7_GLOAC</name>
<dbReference type="PROSITE" id="PS00028">
    <property type="entry name" value="ZINC_FINGER_C2H2_1"/>
    <property type="match status" value="2"/>
</dbReference>
<dbReference type="GeneID" id="85399839"/>
<dbReference type="RefSeq" id="XP_060359725.1">
    <property type="nucleotide sequence ID" value="XM_060515941.1"/>
</dbReference>
<evidence type="ECO:0000256" key="1">
    <source>
        <dbReference type="ARBA" id="ARBA00004123"/>
    </source>
</evidence>
<evidence type="ECO:0000256" key="7">
    <source>
        <dbReference type="ARBA" id="ARBA00023163"/>
    </source>
</evidence>
<dbReference type="GO" id="GO:0000978">
    <property type="term" value="F:RNA polymerase II cis-regulatory region sequence-specific DNA binding"/>
    <property type="evidence" value="ECO:0007669"/>
    <property type="project" value="TreeGrafter"/>
</dbReference>
<dbReference type="InterPro" id="IPR050527">
    <property type="entry name" value="Snail/Krueppel_Znf"/>
</dbReference>
<dbReference type="GO" id="GO:0008270">
    <property type="term" value="F:zinc ion binding"/>
    <property type="evidence" value="ECO:0007669"/>
    <property type="project" value="UniProtKB-KW"/>
</dbReference>
<keyword evidence="4 9" id="KW-0863">Zinc-finger</keyword>
<evidence type="ECO:0000256" key="4">
    <source>
        <dbReference type="ARBA" id="ARBA00022771"/>
    </source>
</evidence>
<dbReference type="AlphaFoldDB" id="A0AAD8XDD7"/>
<evidence type="ECO:0000256" key="5">
    <source>
        <dbReference type="ARBA" id="ARBA00022833"/>
    </source>
</evidence>
<accession>A0AAD8XDD7</accession>
<organism evidence="11 12">
    <name type="scientific">Glomerella acutata</name>
    <name type="common">Colletotrichum acutatum</name>
    <dbReference type="NCBI Taxonomy" id="27357"/>
    <lineage>
        <taxon>Eukaryota</taxon>
        <taxon>Fungi</taxon>
        <taxon>Dikarya</taxon>
        <taxon>Ascomycota</taxon>
        <taxon>Pezizomycotina</taxon>
        <taxon>Sordariomycetes</taxon>
        <taxon>Hypocreomycetidae</taxon>
        <taxon>Glomerellales</taxon>
        <taxon>Glomerellaceae</taxon>
        <taxon>Colletotrichum</taxon>
        <taxon>Colletotrichum acutatum species complex</taxon>
    </lineage>
</organism>
<dbReference type="GO" id="GO:0005694">
    <property type="term" value="C:chromosome"/>
    <property type="evidence" value="ECO:0007669"/>
    <property type="project" value="UniProtKB-ARBA"/>
</dbReference>
<proteinExistence type="predicted"/>
<dbReference type="FunFam" id="3.30.160.60:FF:001289">
    <property type="entry name" value="Zinc finger protein 574"/>
    <property type="match status" value="1"/>
</dbReference>
<evidence type="ECO:0000256" key="3">
    <source>
        <dbReference type="ARBA" id="ARBA00022737"/>
    </source>
</evidence>
<keyword evidence="7" id="KW-0804">Transcription</keyword>
<evidence type="ECO:0000256" key="2">
    <source>
        <dbReference type="ARBA" id="ARBA00022723"/>
    </source>
</evidence>
<keyword evidence="2" id="KW-0479">Metal-binding</keyword>
<dbReference type="SUPFAM" id="SSF57667">
    <property type="entry name" value="beta-beta-alpha zinc fingers"/>
    <property type="match status" value="3"/>
</dbReference>
<evidence type="ECO:0000256" key="9">
    <source>
        <dbReference type="PROSITE-ProRule" id="PRU00042"/>
    </source>
</evidence>
<dbReference type="SMART" id="SM00355">
    <property type="entry name" value="ZnF_C2H2"/>
    <property type="match status" value="4"/>
</dbReference>
<evidence type="ECO:0000259" key="10">
    <source>
        <dbReference type="PROSITE" id="PS50157"/>
    </source>
</evidence>
<evidence type="ECO:0000313" key="12">
    <source>
        <dbReference type="Proteomes" id="UP001244207"/>
    </source>
</evidence>
<keyword evidence="12" id="KW-1185">Reference proteome</keyword>
<sequence length="161" mass="19613">MPDLIFHVPHHARELRFECETCGHRSKRRIDHTRHIQNHTGERPFACGICHKRFKQRDDLRSHEEIHTGKRPFECETCHKCFRRKGDLRSHEPIHTEVRPYRCKYCEFRSTFRRSVKRHVKTFHPDLPVDIKHIHELDPDRCRLAENTHQLQFHRRLCVGF</sequence>
<reference evidence="11" key="1">
    <citation type="submission" date="2021-12" db="EMBL/GenBank/DDBJ databases">
        <title>Comparative genomics, transcriptomics and evolutionary studies reveal genomic signatures of adaptation to plant cell wall in hemibiotrophic fungi.</title>
        <authorList>
            <consortium name="DOE Joint Genome Institute"/>
            <person name="Baroncelli R."/>
            <person name="Diaz J.F."/>
            <person name="Benocci T."/>
            <person name="Peng M."/>
            <person name="Battaglia E."/>
            <person name="Haridas S."/>
            <person name="Andreopoulos W."/>
            <person name="Labutti K."/>
            <person name="Pangilinan J."/>
            <person name="Floch G.L."/>
            <person name="Makela M.R."/>
            <person name="Henrissat B."/>
            <person name="Grigoriev I.V."/>
            <person name="Crouch J.A."/>
            <person name="De Vries R.P."/>
            <person name="Sukno S.A."/>
            <person name="Thon M.R."/>
        </authorList>
    </citation>
    <scope>NUCLEOTIDE SEQUENCE</scope>
    <source>
        <strain evidence="11">CBS 112980</strain>
    </source>
</reference>
<dbReference type="PANTHER" id="PTHR24388:SF54">
    <property type="entry name" value="PROTEIN ESCARGOT"/>
    <property type="match status" value="1"/>
</dbReference>
<keyword evidence="3" id="KW-0677">Repeat</keyword>
<feature type="domain" description="C2H2-type" evidence="10">
    <location>
        <begin position="45"/>
        <end position="72"/>
    </location>
</feature>
<keyword evidence="5" id="KW-0862">Zinc</keyword>
<dbReference type="PROSITE" id="PS50157">
    <property type="entry name" value="ZINC_FINGER_C2H2_2"/>
    <property type="match status" value="3"/>
</dbReference>
<dbReference type="Proteomes" id="UP001244207">
    <property type="component" value="Unassembled WGS sequence"/>
</dbReference>
<comment type="subcellular location">
    <subcellularLocation>
        <location evidence="1">Nucleus</location>
    </subcellularLocation>
</comment>
<dbReference type="GO" id="GO:0005634">
    <property type="term" value="C:nucleus"/>
    <property type="evidence" value="ECO:0007669"/>
    <property type="project" value="UniProtKB-SubCell"/>
</dbReference>
<dbReference type="Pfam" id="PF00096">
    <property type="entry name" value="zf-C2H2"/>
    <property type="match status" value="2"/>
</dbReference>
<dbReference type="Gene3D" id="3.30.160.60">
    <property type="entry name" value="Classic Zinc Finger"/>
    <property type="match status" value="3"/>
</dbReference>
<evidence type="ECO:0000256" key="8">
    <source>
        <dbReference type="ARBA" id="ARBA00023242"/>
    </source>
</evidence>
<dbReference type="EMBL" id="JAHMHS010000138">
    <property type="protein sequence ID" value="KAK1713399.1"/>
    <property type="molecule type" value="Genomic_DNA"/>
</dbReference>